<evidence type="ECO:0000313" key="1">
    <source>
        <dbReference type="Proteomes" id="UP000887565"/>
    </source>
</evidence>
<dbReference type="AlphaFoldDB" id="A0A915IG67"/>
<keyword evidence="1" id="KW-1185">Reference proteome</keyword>
<organism evidence="1 2">
    <name type="scientific">Romanomermis culicivorax</name>
    <name type="common">Nematode worm</name>
    <dbReference type="NCBI Taxonomy" id="13658"/>
    <lineage>
        <taxon>Eukaryota</taxon>
        <taxon>Metazoa</taxon>
        <taxon>Ecdysozoa</taxon>
        <taxon>Nematoda</taxon>
        <taxon>Enoplea</taxon>
        <taxon>Dorylaimia</taxon>
        <taxon>Mermithida</taxon>
        <taxon>Mermithoidea</taxon>
        <taxon>Mermithidae</taxon>
        <taxon>Romanomermis</taxon>
    </lineage>
</organism>
<accession>A0A915IG67</accession>
<reference evidence="2" key="1">
    <citation type="submission" date="2022-11" db="UniProtKB">
        <authorList>
            <consortium name="WormBaseParasite"/>
        </authorList>
    </citation>
    <scope>IDENTIFICATION</scope>
</reference>
<name>A0A915IG67_ROMCU</name>
<proteinExistence type="predicted"/>
<evidence type="ECO:0000313" key="2">
    <source>
        <dbReference type="WBParaSite" id="nRc.2.0.1.t13191-RA"/>
    </source>
</evidence>
<dbReference type="WBParaSite" id="nRc.2.0.1.t13191-RA">
    <property type="protein sequence ID" value="nRc.2.0.1.t13191-RA"/>
    <property type="gene ID" value="nRc.2.0.1.g13191"/>
</dbReference>
<dbReference type="Proteomes" id="UP000887565">
    <property type="component" value="Unplaced"/>
</dbReference>
<sequence length="99" mass="11466">MRRTAPSIHAFYLLGSIEIANRNKNSKNTTKIMRLDEISDQRLAEKSQDEKRYVPVSIIGQIQTLESEMKITKLRIEILGRSCRKTAIWINNFPTDSFP</sequence>
<protein>
    <submittedName>
        <fullName evidence="2">Uncharacterized protein</fullName>
    </submittedName>
</protein>